<organism evidence="1 2">
    <name type="scientific">Burkholderia ambifaria MEX-5</name>
    <dbReference type="NCBI Taxonomy" id="396597"/>
    <lineage>
        <taxon>Bacteria</taxon>
        <taxon>Pseudomonadati</taxon>
        <taxon>Pseudomonadota</taxon>
        <taxon>Betaproteobacteria</taxon>
        <taxon>Burkholderiales</taxon>
        <taxon>Burkholderiaceae</taxon>
        <taxon>Burkholderia</taxon>
        <taxon>Burkholderia cepacia complex</taxon>
    </lineage>
</organism>
<evidence type="ECO:0000313" key="1">
    <source>
        <dbReference type="EMBL" id="EDT37305.1"/>
    </source>
</evidence>
<sequence length="118" mass="12971">MSANASFGMSGCRTTLCGWPTSSSVEKPLTCANVVFAYVMMLSASVVDISVTSSGNSNSCWVTGWLLRMQGSERRIRKQDPRRAKIALSSRKTVDRFTTLSSLLSAIHRKTLIPLRIK</sequence>
<evidence type="ECO:0000313" key="2">
    <source>
        <dbReference type="Proteomes" id="UP000004814"/>
    </source>
</evidence>
<accession>B1TGK4</accession>
<dbReference type="Proteomes" id="UP000004814">
    <property type="component" value="Unassembled WGS sequence"/>
</dbReference>
<dbReference type="EMBL" id="ABLK01000515">
    <property type="protein sequence ID" value="EDT37305.1"/>
    <property type="molecule type" value="Genomic_DNA"/>
</dbReference>
<gene>
    <name evidence="1" type="ORF">BamMEX5DRAFT_6920</name>
</gene>
<protein>
    <submittedName>
        <fullName evidence="1">Uncharacterized protein</fullName>
    </submittedName>
</protein>
<proteinExistence type="predicted"/>
<name>B1TGK4_9BURK</name>
<reference evidence="1 2" key="1">
    <citation type="submission" date="2008-03" db="EMBL/GenBank/DDBJ databases">
        <title>Sequencing of the draft genome and assembly of Burkholderia ambifaria MEX-5.</title>
        <authorList>
            <consortium name="US DOE Joint Genome Institute (JGI-PGF)"/>
            <person name="Copeland A."/>
            <person name="Lucas S."/>
            <person name="Lapidus A."/>
            <person name="Glavina del Rio T."/>
            <person name="Dalin E."/>
            <person name="Tice H."/>
            <person name="Bruce D."/>
            <person name="Goodwin L."/>
            <person name="Pitluck S."/>
            <person name="Larimer F."/>
            <person name="Land M.L."/>
            <person name="Hauser L."/>
            <person name="Tiedje J."/>
            <person name="Richardson P."/>
        </authorList>
    </citation>
    <scope>NUCLEOTIDE SEQUENCE [LARGE SCALE GENOMIC DNA]</scope>
    <source>
        <strain evidence="1 2">MEX-5</strain>
    </source>
</reference>
<dbReference type="AlphaFoldDB" id="B1TGK4"/>
<comment type="caution">
    <text evidence="1">The sequence shown here is derived from an EMBL/GenBank/DDBJ whole genome shotgun (WGS) entry which is preliminary data.</text>
</comment>